<feature type="domain" description="CCHC-type" evidence="4">
    <location>
        <begin position="379"/>
        <end position="393"/>
    </location>
</feature>
<keyword evidence="1" id="KW-0863">Zinc-finger</keyword>
<evidence type="ECO:0000313" key="7">
    <source>
        <dbReference type="WBParaSite" id="ACOC_0001299601-mRNA-1"/>
    </source>
</evidence>
<protein>
    <submittedName>
        <fullName evidence="7">CCHC-type domain-containing protein</fullName>
    </submittedName>
</protein>
<evidence type="ECO:0000313" key="6">
    <source>
        <dbReference type="Proteomes" id="UP000267027"/>
    </source>
</evidence>
<feature type="domain" description="CCHC-type" evidence="4">
    <location>
        <begin position="347"/>
        <end position="360"/>
    </location>
</feature>
<dbReference type="PANTHER" id="PTHR47331:SF5">
    <property type="entry name" value="RIBONUCLEASE H"/>
    <property type="match status" value="1"/>
</dbReference>
<dbReference type="EMBL" id="UYYA01005379">
    <property type="protein sequence ID" value="VDM64582.1"/>
    <property type="molecule type" value="Genomic_DNA"/>
</dbReference>
<keyword evidence="1" id="KW-0862">Zinc</keyword>
<dbReference type="GO" id="GO:0004190">
    <property type="term" value="F:aspartic-type endopeptidase activity"/>
    <property type="evidence" value="ECO:0007669"/>
    <property type="project" value="InterPro"/>
</dbReference>
<dbReference type="InterPro" id="IPR001878">
    <property type="entry name" value="Znf_CCHC"/>
</dbReference>
<sequence>MATILSARQGQLTMAINRLVLTLNTYQNEIDTPVDLPSEQDSRIEYITGRQRKIEHAKSATEHERNSVQTALDAYAMMADQLQENPNTQAKDELQRTANKNVEKTVEHLDEAERCLSKLVDLGKTLEDTETYPPRDSNVHPPLANLPPIPIPKFNGGIREWEAFWGAFNYNVHSRRMDDLQKMTYLLDALQGEARECVKQYQVSQSSYPIVIQHLKEKYDNKQALIRDLLHRLRTTEAKTERLEDQEKLCETLHSIVVQLQQKGELIDTLLLQQLLLEKFTKEIQRHARQKRRQRAEEARTCELLKDIKDYIKEELELRDREQEKPTSRMEHISQPERTFKTTRYTCFYCNKGGHSPSDCEVIRTQQERVQIIKTRNLCYNCGSSSHQLPDCKAGPCRNCNKHGHHTSICRYQYGPTEYKPRKGGNTTRDKTKAPSKLPIPIPREKKPSSSKINTVTSDETQPEDTVVLHTRRELAPNSQILAGQVEVFNPSKTRRELTEVILDTGSDRSFITNALANRLQLRDSDSIELNIHTFGDTKPITRTCGVTTLKLRDAFGSEHEITATRIDKITQPLERFNLNAEDTEFLENHKIKLSINPDLNTIYPEILLGCSDSVTMLDSRAFPTRTLPSGLKLIPSKLGYLVTGTLHDPIDTSRENASLMTDATHACQHITEQQSWERYWSLESSGIHEYTGPSVQERQQQNDNIWEEFQRTIEKREDGYYV</sequence>
<dbReference type="AlphaFoldDB" id="A0A0R3Q1T0"/>
<reference evidence="7" key="1">
    <citation type="submission" date="2017-02" db="UniProtKB">
        <authorList>
            <consortium name="WormBaseParasite"/>
        </authorList>
    </citation>
    <scope>IDENTIFICATION</scope>
</reference>
<dbReference type="SMART" id="SM00343">
    <property type="entry name" value="ZnF_C2HC"/>
    <property type="match status" value="3"/>
</dbReference>
<dbReference type="Pfam" id="PF03564">
    <property type="entry name" value="DUF1759"/>
    <property type="match status" value="1"/>
</dbReference>
<keyword evidence="6" id="KW-1185">Reference proteome</keyword>
<evidence type="ECO:0000259" key="4">
    <source>
        <dbReference type="PROSITE" id="PS50158"/>
    </source>
</evidence>
<dbReference type="InterPro" id="IPR005312">
    <property type="entry name" value="DUF1759"/>
</dbReference>
<dbReference type="OrthoDB" id="5873466at2759"/>
<dbReference type="GO" id="GO:0019899">
    <property type="term" value="F:enzyme binding"/>
    <property type="evidence" value="ECO:0007669"/>
    <property type="project" value="UniProtKB-ARBA"/>
</dbReference>
<dbReference type="GO" id="GO:0008270">
    <property type="term" value="F:zinc ion binding"/>
    <property type="evidence" value="ECO:0007669"/>
    <property type="project" value="UniProtKB-KW"/>
</dbReference>
<dbReference type="GO" id="GO:0005737">
    <property type="term" value="C:cytoplasm"/>
    <property type="evidence" value="ECO:0007669"/>
    <property type="project" value="UniProtKB-ARBA"/>
</dbReference>
<feature type="region of interest" description="Disordered" evidence="3">
    <location>
        <begin position="419"/>
        <end position="465"/>
    </location>
</feature>
<dbReference type="InterPro" id="IPR008737">
    <property type="entry name" value="DUF1758"/>
</dbReference>
<dbReference type="PROSITE" id="PS50158">
    <property type="entry name" value="ZF_CCHC"/>
    <property type="match status" value="2"/>
</dbReference>
<organism evidence="7">
    <name type="scientific">Angiostrongylus costaricensis</name>
    <name type="common">Nematode worm</name>
    <dbReference type="NCBI Taxonomy" id="334426"/>
    <lineage>
        <taxon>Eukaryota</taxon>
        <taxon>Metazoa</taxon>
        <taxon>Ecdysozoa</taxon>
        <taxon>Nematoda</taxon>
        <taxon>Chromadorea</taxon>
        <taxon>Rhabditida</taxon>
        <taxon>Rhabditina</taxon>
        <taxon>Rhabditomorpha</taxon>
        <taxon>Strongyloidea</taxon>
        <taxon>Metastrongylidae</taxon>
        <taxon>Angiostrongylus</taxon>
    </lineage>
</organism>
<evidence type="ECO:0000256" key="1">
    <source>
        <dbReference type="PROSITE-ProRule" id="PRU00047"/>
    </source>
</evidence>
<dbReference type="InterPro" id="IPR001969">
    <property type="entry name" value="Aspartic_peptidase_AS"/>
</dbReference>
<dbReference type="OMA" id="DATHACQ"/>
<proteinExistence type="predicted"/>
<dbReference type="SUPFAM" id="SSF57756">
    <property type="entry name" value="Retrovirus zinc finger-like domains"/>
    <property type="match status" value="1"/>
</dbReference>
<dbReference type="InterPro" id="IPR036875">
    <property type="entry name" value="Znf_CCHC_sf"/>
</dbReference>
<dbReference type="Pfam" id="PF05585">
    <property type="entry name" value="DUF1758"/>
    <property type="match status" value="1"/>
</dbReference>
<dbReference type="Proteomes" id="UP000267027">
    <property type="component" value="Unassembled WGS sequence"/>
</dbReference>
<gene>
    <name evidence="5" type="ORF">ACOC_LOCUS12997</name>
</gene>
<dbReference type="GO" id="GO:0003676">
    <property type="term" value="F:nucleic acid binding"/>
    <property type="evidence" value="ECO:0007669"/>
    <property type="project" value="InterPro"/>
</dbReference>
<reference evidence="5 6" key="2">
    <citation type="submission" date="2018-11" db="EMBL/GenBank/DDBJ databases">
        <authorList>
            <consortium name="Pathogen Informatics"/>
        </authorList>
    </citation>
    <scope>NUCLEOTIDE SEQUENCE [LARGE SCALE GENOMIC DNA]</scope>
    <source>
        <strain evidence="5 6">Costa Rica</strain>
    </source>
</reference>
<evidence type="ECO:0000256" key="2">
    <source>
        <dbReference type="SAM" id="Coils"/>
    </source>
</evidence>
<accession>A0A0R3Q1T0</accession>
<keyword evidence="2" id="KW-0175">Coiled coil</keyword>
<dbReference type="Gene3D" id="4.10.60.10">
    <property type="entry name" value="Zinc finger, CCHC-type"/>
    <property type="match status" value="1"/>
</dbReference>
<dbReference type="STRING" id="334426.A0A0R3Q1T0"/>
<name>A0A0R3Q1T0_ANGCS</name>
<dbReference type="PANTHER" id="PTHR47331">
    <property type="entry name" value="PHD-TYPE DOMAIN-CONTAINING PROTEIN"/>
    <property type="match status" value="1"/>
</dbReference>
<keyword evidence="1" id="KW-0479">Metal-binding</keyword>
<dbReference type="PROSITE" id="PS00141">
    <property type="entry name" value="ASP_PROTEASE"/>
    <property type="match status" value="1"/>
</dbReference>
<dbReference type="GO" id="GO:0006508">
    <property type="term" value="P:proteolysis"/>
    <property type="evidence" value="ECO:0007669"/>
    <property type="project" value="InterPro"/>
</dbReference>
<dbReference type="WBParaSite" id="ACOC_0001299601-mRNA-1">
    <property type="protein sequence ID" value="ACOC_0001299601-mRNA-1"/>
    <property type="gene ID" value="ACOC_0001299601"/>
</dbReference>
<feature type="coiled-coil region" evidence="2">
    <location>
        <begin position="212"/>
        <end position="246"/>
    </location>
</feature>
<evidence type="ECO:0000313" key="5">
    <source>
        <dbReference type="EMBL" id="VDM64582.1"/>
    </source>
</evidence>
<evidence type="ECO:0000256" key="3">
    <source>
        <dbReference type="SAM" id="MobiDB-lite"/>
    </source>
</evidence>
<feature type="compositionally biased region" description="Polar residues" evidence="3">
    <location>
        <begin position="450"/>
        <end position="460"/>
    </location>
</feature>